<dbReference type="Gene3D" id="1.10.40.30">
    <property type="entry name" value="Fumarase/aspartase (C-terminal domain)"/>
    <property type="match status" value="1"/>
</dbReference>
<dbReference type="PRINTS" id="PR00145">
    <property type="entry name" value="ARGSUCLYASE"/>
</dbReference>
<dbReference type="GO" id="GO:0005829">
    <property type="term" value="C:cytosol"/>
    <property type="evidence" value="ECO:0007669"/>
    <property type="project" value="TreeGrafter"/>
</dbReference>
<dbReference type="KEGG" id="elv:FNIIJ_149"/>
<sequence length="444" mass="51057">MMVKLWKKKKNLSKEIEKFTFGKERKLDLLLAPYDIISTMAHSSMLSSIELLKGNEFKVLMQELKKIYLEIVEGNFYISDYVEDVHSQVEIILTHRLGEIGKKIHSGRSRNDQILLDLKLFIRQKIQSVVENVYSLFKTLLTLSDNYKEILMPGYTHDQIAMPSSFGLWFSSYAESLTDDFLLLQAAYRITNKNPLGSAAGFGSSLPLDREFTTHILGFENFNYNVIYAQMVRGKSERVVADALASISYTLAKLSQDICLSTSQNFGFITFPDHITTGSSIMPHKKNIDVLELIRSLCNKINSLPNEIAMIIANLPSGYHRDFQIIKEILLPIFDDLKSCLQIYKYLFEQMIINNNILNYSKYHYLFSVESVNKYVLEGMSFRDAYKKVGCEIQNGNFQTLTREVTTHVVNLCNENIHHFMKSVVNSFHFEKANEAVYRLLTVS</sequence>
<evidence type="ECO:0000256" key="1">
    <source>
        <dbReference type="ARBA" id="ARBA00000985"/>
    </source>
</evidence>
<dbReference type="GO" id="GO:0004056">
    <property type="term" value="F:argininosuccinate lyase activity"/>
    <property type="evidence" value="ECO:0007669"/>
    <property type="project" value="UniProtKB-UniRule"/>
</dbReference>
<dbReference type="Pfam" id="PF00206">
    <property type="entry name" value="Lyase_1"/>
    <property type="match status" value="1"/>
</dbReference>
<dbReference type="Proteomes" id="UP000027148">
    <property type="component" value="Chromosome"/>
</dbReference>
<keyword evidence="4" id="KW-0028">Amino-acid biosynthesis</keyword>
<evidence type="ECO:0000259" key="6">
    <source>
        <dbReference type="Pfam" id="PF00206"/>
    </source>
</evidence>
<dbReference type="AlphaFoldDB" id="A0A068DQC4"/>
<evidence type="ECO:0000256" key="5">
    <source>
        <dbReference type="NCBIfam" id="TIGR00838"/>
    </source>
</evidence>
<dbReference type="PANTHER" id="PTHR43814">
    <property type="entry name" value="ARGININOSUCCINATE LYASE"/>
    <property type="match status" value="1"/>
</dbReference>
<dbReference type="GO" id="GO:0042450">
    <property type="term" value="P:L-arginine biosynthetic process via ornithine"/>
    <property type="evidence" value="ECO:0007669"/>
    <property type="project" value="UniProtKB-UniRule"/>
</dbReference>
<evidence type="ECO:0000313" key="7">
    <source>
        <dbReference type="EMBL" id="AID37432.1"/>
    </source>
</evidence>
<comment type="catalytic activity">
    <reaction evidence="1">
        <text>2-(N(omega)-L-arginino)succinate = fumarate + L-arginine</text>
        <dbReference type="Rhea" id="RHEA:24020"/>
        <dbReference type="ChEBI" id="CHEBI:29806"/>
        <dbReference type="ChEBI" id="CHEBI:32682"/>
        <dbReference type="ChEBI" id="CHEBI:57472"/>
        <dbReference type="EC" id="4.3.2.1"/>
    </reaction>
</comment>
<gene>
    <name evidence="7" type="primary">argH</name>
    <name evidence="7" type="ORF">FNIIJ_149</name>
</gene>
<proteinExistence type="predicted"/>
<dbReference type="UniPathway" id="UPA00068">
    <property type="reaction ID" value="UER00114"/>
</dbReference>
<dbReference type="PANTHER" id="PTHR43814:SF1">
    <property type="entry name" value="ARGININOSUCCINATE LYASE"/>
    <property type="match status" value="1"/>
</dbReference>
<dbReference type="Gene3D" id="1.10.275.10">
    <property type="entry name" value="Fumarase/aspartase (N-terminal domain)"/>
    <property type="match status" value="1"/>
</dbReference>
<dbReference type="NCBIfam" id="TIGR00838">
    <property type="entry name" value="argH"/>
    <property type="match status" value="1"/>
</dbReference>
<dbReference type="PRINTS" id="PR00149">
    <property type="entry name" value="FUMRATELYASE"/>
</dbReference>
<protein>
    <recommendedName>
        <fullName evidence="3 5">Argininosuccinate lyase</fullName>
        <ecNumber evidence="3 5">4.3.2.1</ecNumber>
    </recommendedName>
</protein>
<dbReference type="PROSITE" id="PS00163">
    <property type="entry name" value="FUMARATE_LYASES"/>
    <property type="match status" value="1"/>
</dbReference>
<dbReference type="STRING" id="1415657.FNIIJ_149"/>
<evidence type="ECO:0000313" key="8">
    <source>
        <dbReference type="Proteomes" id="UP000027148"/>
    </source>
</evidence>
<dbReference type="InterPro" id="IPR009049">
    <property type="entry name" value="Argininosuccinate_lyase"/>
</dbReference>
<dbReference type="EC" id="4.3.2.1" evidence="3 5"/>
<name>A0A068DQC4_9FLAO</name>
<evidence type="ECO:0000256" key="2">
    <source>
        <dbReference type="ARBA" id="ARBA00004941"/>
    </source>
</evidence>
<dbReference type="EMBL" id="CP006873">
    <property type="protein sequence ID" value="AID37432.1"/>
    <property type="molecule type" value="Genomic_DNA"/>
</dbReference>
<dbReference type="InterPro" id="IPR020557">
    <property type="entry name" value="Fumarate_lyase_CS"/>
</dbReference>
<keyword evidence="8" id="KW-1185">Reference proteome</keyword>
<accession>A0A068DQC4</accession>
<dbReference type="HOGENOM" id="CLU_027272_2_0_10"/>
<reference evidence="7 8" key="1">
    <citation type="journal article" date="2014" name="Genome Biol. Evol.">
        <title>Genome sequence of "Candidatus Walczuchella monophlebidarum" the flavobacterial endosymbiont of Llaveia axin axin (Hemiptera: Coccoidea: Monophlebidae).</title>
        <authorList>
            <person name="Rosas-Perez T."/>
            <person name="Rosenblueth M."/>
            <person name="Rincon-Rosales R."/>
            <person name="Mora J."/>
            <person name="Martinez-Romero E."/>
        </authorList>
    </citation>
    <scope>NUCLEOTIDE SEQUENCE [LARGE SCALE GENOMIC DNA]</scope>
    <source>
        <strain evidence="7">FNIIJ</strain>
    </source>
</reference>
<dbReference type="SUPFAM" id="SSF48557">
    <property type="entry name" value="L-aspartase-like"/>
    <property type="match status" value="1"/>
</dbReference>
<comment type="pathway">
    <text evidence="2">Amino-acid biosynthesis; L-arginine biosynthesis; L-arginine from L-ornithine and carbamoyl phosphate: step 3/3.</text>
</comment>
<evidence type="ECO:0000256" key="3">
    <source>
        <dbReference type="ARBA" id="ARBA00012338"/>
    </source>
</evidence>
<keyword evidence="7" id="KW-0456">Lyase</keyword>
<dbReference type="InterPro" id="IPR024083">
    <property type="entry name" value="Fumarase/histidase_N"/>
</dbReference>
<evidence type="ECO:0000256" key="4">
    <source>
        <dbReference type="ARBA" id="ARBA00022571"/>
    </source>
</evidence>
<dbReference type="InterPro" id="IPR022761">
    <property type="entry name" value="Fumarate_lyase_N"/>
</dbReference>
<dbReference type="InterPro" id="IPR000362">
    <property type="entry name" value="Fumarate_lyase_fam"/>
</dbReference>
<organism evidence="7 8">
    <name type="scientific">Candidatus Walczuchella monophlebidarum</name>
    <dbReference type="NCBI Taxonomy" id="1415657"/>
    <lineage>
        <taxon>Bacteria</taxon>
        <taxon>Pseudomonadati</taxon>
        <taxon>Bacteroidota</taxon>
        <taxon>Flavobacteriia</taxon>
        <taxon>Flavobacteriales</taxon>
        <taxon>Candidatus Walczuchella</taxon>
    </lineage>
</organism>
<feature type="domain" description="Fumarate lyase N-terminal" evidence="6">
    <location>
        <begin position="34"/>
        <end position="301"/>
    </location>
</feature>
<dbReference type="Gene3D" id="1.20.200.10">
    <property type="entry name" value="Fumarase/aspartase (Central domain)"/>
    <property type="match status" value="1"/>
</dbReference>
<keyword evidence="4" id="KW-0055">Arginine biosynthesis</keyword>
<dbReference type="InterPro" id="IPR008948">
    <property type="entry name" value="L-Aspartase-like"/>
</dbReference>